<keyword evidence="3" id="KW-1185">Reference proteome</keyword>
<proteinExistence type="predicted"/>
<accession>A0AAD3SWP6</accession>
<dbReference type="Gene3D" id="3.40.50.1820">
    <property type="entry name" value="alpha/beta hydrolase"/>
    <property type="match status" value="1"/>
</dbReference>
<dbReference type="PANTHER" id="PTHR42886:SF53">
    <property type="entry name" value="ALPHA_BETA-HYDROLASES SUPERFAMILY PROTEIN"/>
    <property type="match status" value="1"/>
</dbReference>
<dbReference type="InterPro" id="IPR029058">
    <property type="entry name" value="AB_hydrolase_fold"/>
</dbReference>
<dbReference type="SUPFAM" id="SSF53474">
    <property type="entry name" value="alpha/beta-Hydrolases"/>
    <property type="match status" value="1"/>
</dbReference>
<dbReference type="Pfam" id="PF12146">
    <property type="entry name" value="Hydrolase_4"/>
    <property type="match status" value="1"/>
</dbReference>
<name>A0AAD3SWP6_NEPGR</name>
<dbReference type="PANTHER" id="PTHR42886">
    <property type="entry name" value="RE40534P-RELATED"/>
    <property type="match status" value="1"/>
</dbReference>
<evidence type="ECO:0000313" key="3">
    <source>
        <dbReference type="Proteomes" id="UP001279734"/>
    </source>
</evidence>
<feature type="domain" description="Serine aminopeptidase S33" evidence="1">
    <location>
        <begin position="80"/>
        <end position="191"/>
    </location>
</feature>
<organism evidence="2 3">
    <name type="scientific">Nepenthes gracilis</name>
    <name type="common">Slender pitcher plant</name>
    <dbReference type="NCBI Taxonomy" id="150966"/>
    <lineage>
        <taxon>Eukaryota</taxon>
        <taxon>Viridiplantae</taxon>
        <taxon>Streptophyta</taxon>
        <taxon>Embryophyta</taxon>
        <taxon>Tracheophyta</taxon>
        <taxon>Spermatophyta</taxon>
        <taxon>Magnoliopsida</taxon>
        <taxon>eudicotyledons</taxon>
        <taxon>Gunneridae</taxon>
        <taxon>Pentapetalae</taxon>
        <taxon>Caryophyllales</taxon>
        <taxon>Nepenthaceae</taxon>
        <taxon>Nepenthes</taxon>
    </lineage>
</organism>
<gene>
    <name evidence="2" type="ORF">Nepgr_019920</name>
</gene>
<dbReference type="GO" id="GO:0005829">
    <property type="term" value="C:cytosol"/>
    <property type="evidence" value="ECO:0007669"/>
    <property type="project" value="TreeGrafter"/>
</dbReference>
<evidence type="ECO:0000259" key="1">
    <source>
        <dbReference type="Pfam" id="PF12146"/>
    </source>
</evidence>
<dbReference type="EMBL" id="BSYO01000018">
    <property type="protein sequence ID" value="GMH18079.1"/>
    <property type="molecule type" value="Genomic_DNA"/>
</dbReference>
<evidence type="ECO:0000313" key="2">
    <source>
        <dbReference type="EMBL" id="GMH18079.1"/>
    </source>
</evidence>
<dbReference type="Proteomes" id="UP001279734">
    <property type="component" value="Unassembled WGS sequence"/>
</dbReference>
<protein>
    <recommendedName>
        <fullName evidence="1">Serine aminopeptidase S33 domain-containing protein</fullName>
    </recommendedName>
</protein>
<sequence length="315" mass="34764">MQASIPNTCHPELSNPCTISRNHRSATFPADKQEGLSFPLTRSYIRALAMAQNPVIQPQKVIIPNDRGERLVGLLHDARSKEVVILCHGFSATKGHKIMVNLASALEKEGISAFRFDFSGNGESDGSFAYANYMGEAEDLHAVVKYFTGADRVVSAVVGHSKGGTVVLLYASKYHDIHTVVNLSGRCQLDRGIEKNLGENFVERIKNDGFIDVKNKAGEVIFRVTEKDLVERLNTNMHDACLKINKECRVLTIHGSADETIPVQDAHEFSKIIPNHKLHIIEGADHCYSSHQAELASAVSEFIKECLKQDKEASV</sequence>
<reference evidence="2" key="1">
    <citation type="submission" date="2023-05" db="EMBL/GenBank/DDBJ databases">
        <title>Nepenthes gracilis genome sequencing.</title>
        <authorList>
            <person name="Fukushima K."/>
        </authorList>
    </citation>
    <scope>NUCLEOTIDE SEQUENCE</scope>
    <source>
        <strain evidence="2">SING2019-196</strain>
    </source>
</reference>
<dbReference type="FunFam" id="3.40.50.1820:FF:000170">
    <property type="entry name" value="Alpha/beta-Hydrolases superfamily protein"/>
    <property type="match status" value="1"/>
</dbReference>
<dbReference type="AlphaFoldDB" id="A0AAD3SWP6"/>
<dbReference type="InterPro" id="IPR022742">
    <property type="entry name" value="Hydrolase_4"/>
</dbReference>
<comment type="caution">
    <text evidence="2">The sequence shown here is derived from an EMBL/GenBank/DDBJ whole genome shotgun (WGS) entry which is preliminary data.</text>
</comment>